<geneLocation type="plasmid" evidence="1 2">
    <name>pPP3</name>
</geneLocation>
<keyword evidence="1" id="KW-0614">Plasmid</keyword>
<sequence length="59" mass="6968">MQSPGIKKVKLNLNELIEGVDFYKDERGRTVFTRAFHLKRGHCCKPRRANKCKECPYKE</sequence>
<dbReference type="Proteomes" id="UP001354989">
    <property type="component" value="Plasmid pPP3"/>
</dbReference>
<gene>
    <name evidence="1" type="ORF">PEPS_40660</name>
</gene>
<keyword evidence="2" id="KW-1185">Reference proteome</keyword>
<dbReference type="EMBL" id="AP025295">
    <property type="protein sequence ID" value="BDD01786.1"/>
    <property type="molecule type" value="Genomic_DNA"/>
</dbReference>
<organism evidence="1 2">
    <name type="scientific">Persicobacter psychrovividus</name>
    <dbReference type="NCBI Taxonomy" id="387638"/>
    <lineage>
        <taxon>Bacteria</taxon>
        <taxon>Pseudomonadati</taxon>
        <taxon>Bacteroidota</taxon>
        <taxon>Cytophagia</taxon>
        <taxon>Cytophagales</taxon>
        <taxon>Persicobacteraceae</taxon>
        <taxon>Persicobacter</taxon>
    </lineage>
</organism>
<evidence type="ECO:0000313" key="1">
    <source>
        <dbReference type="EMBL" id="BDD01786.1"/>
    </source>
</evidence>
<name>A0ABM7VLA9_9BACT</name>
<protein>
    <submittedName>
        <fullName evidence="1">Uncharacterized protein</fullName>
    </submittedName>
</protein>
<dbReference type="RefSeq" id="WP_338398934.1">
    <property type="nucleotide sequence ID" value="NZ_AP025295.1"/>
</dbReference>
<proteinExistence type="predicted"/>
<reference evidence="1 2" key="1">
    <citation type="submission" date="2021-12" db="EMBL/GenBank/DDBJ databases">
        <title>Genome sequencing of bacteria with rrn-lacking chromosome and rrn-plasmid.</title>
        <authorList>
            <person name="Anda M."/>
            <person name="Iwasaki W."/>
        </authorList>
    </citation>
    <scope>NUCLEOTIDE SEQUENCE [LARGE SCALE GENOMIC DNA]</scope>
    <source>
        <strain evidence="1 2">NBRC 101262</strain>
        <plasmid evidence="1 2">pPP3</plasmid>
    </source>
</reference>
<evidence type="ECO:0000313" key="2">
    <source>
        <dbReference type="Proteomes" id="UP001354989"/>
    </source>
</evidence>
<dbReference type="InterPro" id="IPR040807">
    <property type="entry name" value="DUF5522"/>
</dbReference>
<dbReference type="Pfam" id="PF17653">
    <property type="entry name" value="DUF5522"/>
    <property type="match status" value="1"/>
</dbReference>
<accession>A0ABM7VLA9</accession>